<dbReference type="AlphaFoldDB" id="A0A1C3K498"/>
<dbReference type="InterPro" id="IPR035093">
    <property type="entry name" value="RelE/ParE_toxin_dom_sf"/>
</dbReference>
<dbReference type="EMBL" id="FLRC01000029">
    <property type="protein sequence ID" value="SBT26225.1"/>
    <property type="molecule type" value="Genomic_DNA"/>
</dbReference>
<dbReference type="EMBL" id="LT907988">
    <property type="protein sequence ID" value="SOE51271.1"/>
    <property type="molecule type" value="Genomic_DNA"/>
</dbReference>
<proteinExistence type="inferred from homology"/>
<dbReference type="InterPro" id="IPR051803">
    <property type="entry name" value="TA_system_RelE-like_toxin"/>
</dbReference>
<dbReference type="KEGG" id="odi:ODI_R3318"/>
<gene>
    <name evidence="3" type="ORF">ODI_03041</name>
    <name evidence="4" type="ORF">ODI_R3318</name>
</gene>
<accession>A0A1C3K498</accession>
<dbReference type="Pfam" id="PF05016">
    <property type="entry name" value="ParE_toxin"/>
    <property type="match status" value="1"/>
</dbReference>
<evidence type="ECO:0000256" key="1">
    <source>
        <dbReference type="ARBA" id="ARBA00006226"/>
    </source>
</evidence>
<sequence length="91" mass="10500">MLLIFWNAAAVDDLDDIIDYIAEYDVHAAIDMHERIESAVHPASEHPYLYRPGRVPGTREIVAHPNYVVVYEVRADRIEVMAVLHARQEYP</sequence>
<comment type="similarity">
    <text evidence="1">Belongs to the RelE toxin family.</text>
</comment>
<protein>
    <submittedName>
        <fullName evidence="3">Death on curing protein, Doc toxin</fullName>
    </submittedName>
</protein>
<evidence type="ECO:0000313" key="4">
    <source>
        <dbReference type="EMBL" id="SOE51271.1"/>
    </source>
</evidence>
<evidence type="ECO:0000313" key="5">
    <source>
        <dbReference type="Proteomes" id="UP000078558"/>
    </source>
</evidence>
<evidence type="ECO:0000256" key="2">
    <source>
        <dbReference type="ARBA" id="ARBA00022649"/>
    </source>
</evidence>
<dbReference type="Gene3D" id="3.30.2310.20">
    <property type="entry name" value="RelE-like"/>
    <property type="match status" value="1"/>
</dbReference>
<dbReference type="PANTHER" id="PTHR33755">
    <property type="entry name" value="TOXIN PARE1-RELATED"/>
    <property type="match status" value="1"/>
</dbReference>
<dbReference type="PANTHER" id="PTHR33755:SF6">
    <property type="entry name" value="PLASMID STABILIZATION SYSTEM PROTEIN"/>
    <property type="match status" value="1"/>
</dbReference>
<keyword evidence="5" id="KW-1185">Reference proteome</keyword>
<dbReference type="STRING" id="1851544.ODI_03041"/>
<keyword evidence="2" id="KW-1277">Toxin-antitoxin system</keyword>
<dbReference type="OrthoDB" id="9798046at2"/>
<dbReference type="RefSeq" id="WP_067755620.1">
    <property type="nucleotide sequence ID" value="NZ_LT907988.1"/>
</dbReference>
<organism evidence="3 5">
    <name type="scientific">Orrella dioscoreae</name>
    <dbReference type="NCBI Taxonomy" id="1851544"/>
    <lineage>
        <taxon>Bacteria</taxon>
        <taxon>Pseudomonadati</taxon>
        <taxon>Pseudomonadota</taxon>
        <taxon>Betaproteobacteria</taxon>
        <taxon>Burkholderiales</taxon>
        <taxon>Alcaligenaceae</taxon>
        <taxon>Orrella</taxon>
    </lineage>
</organism>
<dbReference type="InterPro" id="IPR007712">
    <property type="entry name" value="RelE/ParE_toxin"/>
</dbReference>
<evidence type="ECO:0000313" key="3">
    <source>
        <dbReference type="EMBL" id="SBT26225.1"/>
    </source>
</evidence>
<reference evidence="4 5" key="2">
    <citation type="submission" date="2017-08" db="EMBL/GenBank/DDBJ databases">
        <authorList>
            <person name="de Groot N.N."/>
        </authorList>
    </citation>
    <scope>NUCLEOTIDE SEQUENCE [LARGE SCALE GENOMIC DNA]</scope>
    <source>
        <strain evidence="4">Orrdi1</strain>
    </source>
</reference>
<name>A0A1C3K498_9BURK</name>
<reference evidence="3 5" key="1">
    <citation type="submission" date="2016-06" db="EMBL/GenBank/DDBJ databases">
        <authorList>
            <person name="Kjaerup R.B."/>
            <person name="Dalgaard T.S."/>
            <person name="Juul-Madsen H.R."/>
        </authorList>
    </citation>
    <scope>NUCLEOTIDE SEQUENCE [LARGE SCALE GENOMIC DNA]</scope>
    <source>
        <strain evidence="3">Orrdi1</strain>
    </source>
</reference>
<dbReference type="Proteomes" id="UP000078558">
    <property type="component" value="Chromosome I"/>
</dbReference>